<evidence type="ECO:0000313" key="13">
    <source>
        <dbReference type="EMBL" id="QTH71586.1"/>
    </source>
</evidence>
<keyword evidence="7 8" id="KW-0998">Cell outer membrane</keyword>
<evidence type="ECO:0000256" key="8">
    <source>
        <dbReference type="PROSITE-ProRule" id="PRU01360"/>
    </source>
</evidence>
<accession>A0A975DJQ8</accession>
<keyword evidence="2 8" id="KW-0813">Transport</keyword>
<keyword evidence="10" id="KW-0732">Signal</keyword>
<dbReference type="KEGG" id="pxi:J5O05_00990"/>
<dbReference type="InterPro" id="IPR037066">
    <property type="entry name" value="Plug_dom_sf"/>
</dbReference>
<keyword evidence="3 8" id="KW-1134">Transmembrane beta strand</keyword>
<dbReference type="InterPro" id="IPR036942">
    <property type="entry name" value="Beta-barrel_TonB_sf"/>
</dbReference>
<comment type="subcellular location">
    <subcellularLocation>
        <location evidence="1 8">Cell outer membrane</location>
        <topology evidence="1 8">Multi-pass membrane protein</topology>
    </subcellularLocation>
</comment>
<dbReference type="PANTHER" id="PTHR40980">
    <property type="entry name" value="PLUG DOMAIN-CONTAINING PROTEIN"/>
    <property type="match status" value="1"/>
</dbReference>
<dbReference type="GO" id="GO:0009279">
    <property type="term" value="C:cell outer membrane"/>
    <property type="evidence" value="ECO:0007669"/>
    <property type="project" value="UniProtKB-SubCell"/>
</dbReference>
<gene>
    <name evidence="13" type="ORF">J5O05_00990</name>
</gene>
<evidence type="ECO:0000256" key="9">
    <source>
        <dbReference type="RuleBase" id="RU003357"/>
    </source>
</evidence>
<dbReference type="SUPFAM" id="SSF56935">
    <property type="entry name" value="Porins"/>
    <property type="match status" value="1"/>
</dbReference>
<dbReference type="PROSITE" id="PS52016">
    <property type="entry name" value="TONB_DEPENDENT_REC_3"/>
    <property type="match status" value="1"/>
</dbReference>
<keyword evidence="4 8" id="KW-0812">Transmembrane</keyword>
<dbReference type="Pfam" id="PF00593">
    <property type="entry name" value="TonB_dep_Rec_b-barrel"/>
    <property type="match status" value="1"/>
</dbReference>
<name>A0A975DJQ8_9GAMM</name>
<dbReference type="InterPro" id="IPR000531">
    <property type="entry name" value="Beta-barrel_TonB"/>
</dbReference>
<keyword evidence="5 9" id="KW-0798">TonB box</keyword>
<dbReference type="Gene3D" id="2.170.130.10">
    <property type="entry name" value="TonB-dependent receptor, plug domain"/>
    <property type="match status" value="1"/>
</dbReference>
<evidence type="ECO:0000256" key="4">
    <source>
        <dbReference type="ARBA" id="ARBA00022692"/>
    </source>
</evidence>
<sequence>MMTTKRLQRTQLATALSLVLGTLTTVAYAADEEAMEVIEVKGIKGSLIKSMDLKRNANGVVDSISSEDIGKFPDTNLAESLQRISGVSIDRTNGEGSRVTVRGFGPDFNLVTLNGRQMPASSLEATTASSSRSFDFANLASEGIAAVEIYKTGRASVPTGGMGSTINIMTTRPLNAPGLKATIGAKAVMDTSSEKNDGITPELSGLYSNTFADDTFGIALSGSYQKRKSGNQQANVGTGWRSFPGSVDQDWGAGTADWGGIPDGPDSGHINRPTEDSIYSVPQSLGYALHEVQRTRTNGQLTLQYRPVVSVTTTVDYTYSKNDVATQFNDLSAWFNFGPSTGEWTNGPIASPLIYSEDTSGGPADFSMGAGDYATTSENKSVGFNLEWQATDNLKLEFDYHSSSAESSPDSPYGSNNVVSAATWVRAVTTAHFDKDFPVLEIQYPDGVSNIRPEDMRVTGSSFRNSMMRSEIDQAQFRGQYVFDDGIIESIDFGVSTTEVSNRSAFSNVQRDTWGGVGQAGDFDDSFWPLESVKDHFDIPGSNSPALINEFFMWDFNKVRARAADLYAVEGAGDCGNGFCASSNYTTDRRTKEESTSAYIQMKIATEINAMPLTVITGVRYEKTDVTSRALVPTYSNIGWVAANEFNLVATGAQDFTELKGDYSNVLPNIDTSLEVVDDVIVRASYSKTIARPGYGDIQGGLTVDSLVRIDGGTGARGNPALKPFESTNLDLSLEWYYDEGSYAAIGYFHKDVENFIGTSIVREAVFNLPHPAQGSRYQEAVAAVGLNTDAIREYILANYPDSTEGSTIFGIEGDDAAALFNITVPVNQKEATLKGWEIAAQHVFDNGFGLIANLTFVDGDIAYDDFSLEQQFALLGLSDSANFIAFYEMDGLQARIAYNWRDEFLSSTGQGTGAHPTYVEAYGQWDASVSYDINEKLTVFFEGLNLTDEYGRSHGRSKEQVLNVTQTGPRYNIGVRYTF</sequence>
<evidence type="ECO:0000313" key="14">
    <source>
        <dbReference type="Proteomes" id="UP000664904"/>
    </source>
</evidence>
<evidence type="ECO:0000256" key="6">
    <source>
        <dbReference type="ARBA" id="ARBA00023136"/>
    </source>
</evidence>
<protein>
    <submittedName>
        <fullName evidence="13">TonB-dependent receptor</fullName>
    </submittedName>
</protein>
<evidence type="ECO:0000256" key="3">
    <source>
        <dbReference type="ARBA" id="ARBA00022452"/>
    </source>
</evidence>
<evidence type="ECO:0000256" key="1">
    <source>
        <dbReference type="ARBA" id="ARBA00004571"/>
    </source>
</evidence>
<evidence type="ECO:0000256" key="7">
    <source>
        <dbReference type="ARBA" id="ARBA00023237"/>
    </source>
</evidence>
<dbReference type="Gene3D" id="2.40.170.20">
    <property type="entry name" value="TonB-dependent receptor, beta-barrel domain"/>
    <property type="match status" value="1"/>
</dbReference>
<keyword evidence="6 8" id="KW-0472">Membrane</keyword>
<dbReference type="InterPro" id="IPR039426">
    <property type="entry name" value="TonB-dep_rcpt-like"/>
</dbReference>
<feature type="domain" description="TonB-dependent receptor-like beta-barrel" evidence="11">
    <location>
        <begin position="323"/>
        <end position="947"/>
    </location>
</feature>
<evidence type="ECO:0000256" key="10">
    <source>
        <dbReference type="SAM" id="SignalP"/>
    </source>
</evidence>
<proteinExistence type="inferred from homology"/>
<keyword evidence="14" id="KW-1185">Reference proteome</keyword>
<feature type="signal peptide" evidence="10">
    <location>
        <begin position="1"/>
        <end position="29"/>
    </location>
</feature>
<evidence type="ECO:0000256" key="2">
    <source>
        <dbReference type="ARBA" id="ARBA00022448"/>
    </source>
</evidence>
<organism evidence="13 14">
    <name type="scientific">Pseudoalteromonas xiamenensis</name>
    <dbReference type="NCBI Taxonomy" id="882626"/>
    <lineage>
        <taxon>Bacteria</taxon>
        <taxon>Pseudomonadati</taxon>
        <taxon>Pseudomonadota</taxon>
        <taxon>Gammaproteobacteria</taxon>
        <taxon>Alteromonadales</taxon>
        <taxon>Pseudoalteromonadaceae</taxon>
        <taxon>Pseudoalteromonas</taxon>
    </lineage>
</organism>
<dbReference type="AlphaFoldDB" id="A0A975DJQ8"/>
<reference evidence="13" key="1">
    <citation type="submission" date="2021-03" db="EMBL/GenBank/DDBJ databases">
        <title>Complete Genome of Pseudoalteromonas xiamenensis STKMTI.2, a new potential marine bacterium producing anti-Vibrio compounds.</title>
        <authorList>
            <person name="Handayani D.P."/>
            <person name="Isnansetyo A."/>
            <person name="Istiqomah I."/>
            <person name="Jumina J."/>
        </authorList>
    </citation>
    <scope>NUCLEOTIDE SEQUENCE</scope>
    <source>
        <strain evidence="13">STKMTI.2</strain>
    </source>
</reference>
<dbReference type="CDD" id="cd01347">
    <property type="entry name" value="ligand_gated_channel"/>
    <property type="match status" value="1"/>
</dbReference>
<keyword evidence="13" id="KW-0675">Receptor</keyword>
<dbReference type="NCBIfam" id="TIGR01782">
    <property type="entry name" value="TonB-Xanth-Caul"/>
    <property type="match status" value="1"/>
</dbReference>
<dbReference type="Proteomes" id="UP000664904">
    <property type="component" value="Chromosome"/>
</dbReference>
<comment type="similarity">
    <text evidence="8 9">Belongs to the TonB-dependent receptor family.</text>
</comment>
<feature type="chain" id="PRO_5036787901" evidence="10">
    <location>
        <begin position="30"/>
        <end position="980"/>
    </location>
</feature>
<dbReference type="InterPro" id="IPR010104">
    <property type="entry name" value="TonB_rcpt_bac"/>
</dbReference>
<evidence type="ECO:0000256" key="5">
    <source>
        <dbReference type="ARBA" id="ARBA00023077"/>
    </source>
</evidence>
<dbReference type="InterPro" id="IPR012910">
    <property type="entry name" value="Plug_dom"/>
</dbReference>
<evidence type="ECO:0000259" key="11">
    <source>
        <dbReference type="Pfam" id="PF00593"/>
    </source>
</evidence>
<dbReference type="PANTHER" id="PTHR40980:SF3">
    <property type="entry name" value="TONB-DEPENDENT RECEPTOR-LIKE BETA-BARREL DOMAIN-CONTAINING PROTEIN"/>
    <property type="match status" value="1"/>
</dbReference>
<feature type="domain" description="TonB-dependent receptor plug" evidence="12">
    <location>
        <begin position="54"/>
        <end position="161"/>
    </location>
</feature>
<dbReference type="EMBL" id="CP072133">
    <property type="protein sequence ID" value="QTH71586.1"/>
    <property type="molecule type" value="Genomic_DNA"/>
</dbReference>
<evidence type="ECO:0000259" key="12">
    <source>
        <dbReference type="Pfam" id="PF07715"/>
    </source>
</evidence>
<dbReference type="Pfam" id="PF07715">
    <property type="entry name" value="Plug"/>
    <property type="match status" value="1"/>
</dbReference>